<accession>A0ABQ7F8H0</accession>
<gene>
    <name evidence="2" type="ORF">DY000_02047274</name>
</gene>
<feature type="region of interest" description="Disordered" evidence="1">
    <location>
        <begin position="98"/>
        <end position="126"/>
    </location>
</feature>
<keyword evidence="3" id="KW-1185">Reference proteome</keyword>
<comment type="caution">
    <text evidence="2">The sequence shown here is derived from an EMBL/GenBank/DDBJ whole genome shotgun (WGS) entry which is preliminary data.</text>
</comment>
<organism evidence="2 3">
    <name type="scientific">Brassica cretica</name>
    <name type="common">Mustard</name>
    <dbReference type="NCBI Taxonomy" id="69181"/>
    <lineage>
        <taxon>Eukaryota</taxon>
        <taxon>Viridiplantae</taxon>
        <taxon>Streptophyta</taxon>
        <taxon>Embryophyta</taxon>
        <taxon>Tracheophyta</taxon>
        <taxon>Spermatophyta</taxon>
        <taxon>Magnoliopsida</taxon>
        <taxon>eudicotyledons</taxon>
        <taxon>Gunneridae</taxon>
        <taxon>Pentapetalae</taxon>
        <taxon>rosids</taxon>
        <taxon>malvids</taxon>
        <taxon>Brassicales</taxon>
        <taxon>Brassicaceae</taxon>
        <taxon>Brassiceae</taxon>
        <taxon>Brassica</taxon>
    </lineage>
</organism>
<sequence length="126" mass="14083">MDLIYVKSGEWVSSCSEEWSFVVDTSRRGRLVTLETTTPLEKLKRIVCEDYGVDHIVLNTEFSNSMEPCDSSNVEDEEVPEITRADFVKPSKESCDTRKDHVAADGSGDVGLMIENNGDSEKDCRA</sequence>
<dbReference type="EMBL" id="QGKV02000297">
    <property type="protein sequence ID" value="KAF3612147.1"/>
    <property type="molecule type" value="Genomic_DNA"/>
</dbReference>
<dbReference type="Proteomes" id="UP000266723">
    <property type="component" value="Unassembled WGS sequence"/>
</dbReference>
<protein>
    <submittedName>
        <fullName evidence="2">Uncharacterized protein</fullName>
    </submittedName>
</protein>
<evidence type="ECO:0000313" key="3">
    <source>
        <dbReference type="Proteomes" id="UP000266723"/>
    </source>
</evidence>
<reference evidence="2 3" key="1">
    <citation type="journal article" date="2020" name="BMC Genomics">
        <title>Intraspecific diversification of the crop wild relative Brassica cretica Lam. using demographic model selection.</title>
        <authorList>
            <person name="Kioukis A."/>
            <person name="Michalopoulou V.A."/>
            <person name="Briers L."/>
            <person name="Pirintsos S."/>
            <person name="Studholme D.J."/>
            <person name="Pavlidis P."/>
            <person name="Sarris P.F."/>
        </authorList>
    </citation>
    <scope>NUCLEOTIDE SEQUENCE [LARGE SCALE GENOMIC DNA]</scope>
    <source>
        <strain evidence="3">cv. PFS-1207/04</strain>
    </source>
</reference>
<name>A0ABQ7F8H0_BRACR</name>
<evidence type="ECO:0000256" key="1">
    <source>
        <dbReference type="SAM" id="MobiDB-lite"/>
    </source>
</evidence>
<proteinExistence type="predicted"/>
<evidence type="ECO:0000313" key="2">
    <source>
        <dbReference type="EMBL" id="KAF3612147.1"/>
    </source>
</evidence>